<proteinExistence type="predicted"/>
<dbReference type="InterPro" id="IPR017517">
    <property type="entry name" value="Maleyloyr_isom"/>
</dbReference>
<dbReference type="AlphaFoldDB" id="A0A919NLN5"/>
<dbReference type="GO" id="GO:0046872">
    <property type="term" value="F:metal ion binding"/>
    <property type="evidence" value="ECO:0007669"/>
    <property type="project" value="InterPro"/>
</dbReference>
<dbReference type="EMBL" id="BOMY01000022">
    <property type="protein sequence ID" value="GIF20415.1"/>
    <property type="molecule type" value="Genomic_DNA"/>
</dbReference>
<evidence type="ECO:0000313" key="2">
    <source>
        <dbReference type="EMBL" id="GIF20415.1"/>
    </source>
</evidence>
<dbReference type="Gene3D" id="1.20.120.450">
    <property type="entry name" value="dinb family like domain"/>
    <property type="match status" value="1"/>
</dbReference>
<evidence type="ECO:0000259" key="1">
    <source>
        <dbReference type="Pfam" id="PF11716"/>
    </source>
</evidence>
<gene>
    <name evidence="2" type="ORF">Ate02nite_31450</name>
</gene>
<dbReference type="InterPro" id="IPR024344">
    <property type="entry name" value="MDMPI_metal-binding"/>
</dbReference>
<evidence type="ECO:0000313" key="3">
    <source>
        <dbReference type="Proteomes" id="UP000623608"/>
    </source>
</evidence>
<dbReference type="Proteomes" id="UP000623608">
    <property type="component" value="Unassembled WGS sequence"/>
</dbReference>
<dbReference type="InterPro" id="IPR034660">
    <property type="entry name" value="DinB/YfiT-like"/>
</dbReference>
<protein>
    <recommendedName>
        <fullName evidence="1">Mycothiol-dependent maleylpyruvate isomerase metal-binding domain-containing protein</fullName>
    </recommendedName>
</protein>
<reference evidence="2" key="1">
    <citation type="submission" date="2021-01" db="EMBL/GenBank/DDBJ databases">
        <title>Whole genome shotgun sequence of Actinoplanes tereljensis NBRC 105297.</title>
        <authorList>
            <person name="Komaki H."/>
            <person name="Tamura T."/>
        </authorList>
    </citation>
    <scope>NUCLEOTIDE SEQUENCE</scope>
    <source>
        <strain evidence="2">NBRC 105297</strain>
    </source>
</reference>
<dbReference type="SUPFAM" id="SSF109854">
    <property type="entry name" value="DinB/YfiT-like putative metalloenzymes"/>
    <property type="match status" value="1"/>
</dbReference>
<organism evidence="2 3">
    <name type="scientific">Paractinoplanes tereljensis</name>
    <dbReference type="NCBI Taxonomy" id="571912"/>
    <lineage>
        <taxon>Bacteria</taxon>
        <taxon>Bacillati</taxon>
        <taxon>Actinomycetota</taxon>
        <taxon>Actinomycetes</taxon>
        <taxon>Micromonosporales</taxon>
        <taxon>Micromonosporaceae</taxon>
        <taxon>Paractinoplanes</taxon>
    </lineage>
</organism>
<name>A0A919NLN5_9ACTN</name>
<feature type="domain" description="Mycothiol-dependent maleylpyruvate isomerase metal-binding" evidence="1">
    <location>
        <begin position="12"/>
        <end position="101"/>
    </location>
</feature>
<dbReference type="Pfam" id="PF11716">
    <property type="entry name" value="MDMPI_N"/>
    <property type="match status" value="1"/>
</dbReference>
<sequence>MSRDEIWQAIDAQRLALAAILDDLSADEWQVPSLCAGWTVRDVAAHLTLQQLGLRDLGAMMLSWRGSMDRTIAHAARRKARMPTGQLVAELRGMAGSRRHTLGVTYLETLTDILVHGQDIAVPLGRELVMPPAAAAVAATRMLTMRIPPPLPAARRAKGVRLAATDVDWSFGTGPEVSGPMEALLLAVTGRGVALPRLAGHGVPRLGL</sequence>
<dbReference type="NCBIfam" id="TIGR03083">
    <property type="entry name" value="maleylpyruvate isomerase family mycothiol-dependent enzyme"/>
    <property type="match status" value="1"/>
</dbReference>
<accession>A0A919NLN5</accession>
<comment type="caution">
    <text evidence="2">The sequence shown here is derived from an EMBL/GenBank/DDBJ whole genome shotgun (WGS) entry which is preliminary data.</text>
</comment>
<dbReference type="RefSeq" id="WP_203806034.1">
    <property type="nucleotide sequence ID" value="NZ_BOMY01000022.1"/>
</dbReference>
<keyword evidence="3" id="KW-1185">Reference proteome</keyword>